<organism evidence="1 2">
    <name type="scientific">Ruminococcus gauvreauii</name>
    <dbReference type="NCBI Taxonomy" id="438033"/>
    <lineage>
        <taxon>Bacteria</taxon>
        <taxon>Bacillati</taxon>
        <taxon>Bacillota</taxon>
        <taxon>Clostridia</taxon>
        <taxon>Eubacteriales</taxon>
        <taxon>Oscillospiraceae</taxon>
        <taxon>Ruminococcus</taxon>
    </lineage>
</organism>
<reference evidence="1" key="1">
    <citation type="journal article" date="2022" name="Cell">
        <title>Design, construction, and in vivo augmentation of a complex gut microbiome.</title>
        <authorList>
            <person name="Cheng A.G."/>
            <person name="Ho P.Y."/>
            <person name="Aranda-Diaz A."/>
            <person name="Jain S."/>
            <person name="Yu F.B."/>
            <person name="Meng X."/>
            <person name="Wang M."/>
            <person name="Iakiviak M."/>
            <person name="Nagashima K."/>
            <person name="Zhao A."/>
            <person name="Murugkar P."/>
            <person name="Patil A."/>
            <person name="Atabakhsh K."/>
            <person name="Weakley A."/>
            <person name="Yan J."/>
            <person name="Brumbaugh A.R."/>
            <person name="Higginbottom S."/>
            <person name="Dimas A."/>
            <person name="Shiver A.L."/>
            <person name="Deutschbauer A."/>
            <person name="Neff N."/>
            <person name="Sonnenburg J.L."/>
            <person name="Huang K.C."/>
            <person name="Fischbach M.A."/>
        </authorList>
    </citation>
    <scope>NUCLEOTIDE SEQUENCE</scope>
    <source>
        <strain evidence="1">DSM 19829</strain>
    </source>
</reference>
<protein>
    <submittedName>
        <fullName evidence="1">Uncharacterized protein</fullName>
    </submittedName>
</protein>
<gene>
    <name evidence="1" type="ORF">NQ502_15235</name>
</gene>
<dbReference type="RefSeq" id="WP_148511938.1">
    <property type="nucleotide sequence ID" value="NZ_CABLBR010000018.1"/>
</dbReference>
<evidence type="ECO:0000313" key="1">
    <source>
        <dbReference type="EMBL" id="UWP58714.1"/>
    </source>
</evidence>
<name>A0ABY5VEB0_9FIRM</name>
<dbReference type="EMBL" id="CP102290">
    <property type="protein sequence ID" value="UWP58714.1"/>
    <property type="molecule type" value="Genomic_DNA"/>
</dbReference>
<proteinExistence type="predicted"/>
<keyword evidence="2" id="KW-1185">Reference proteome</keyword>
<evidence type="ECO:0000313" key="2">
    <source>
        <dbReference type="Proteomes" id="UP001060164"/>
    </source>
</evidence>
<accession>A0ABY5VEB0</accession>
<sequence>MTGDELSFFTEYANEAENNGFLLSTYTSPQDIDLDQLFYNGAGMMTEGLTQEETAAYLAATDSSELMTDMVRLTTEQIDNFLQHKMGISLSETNGLDWTYLEDFDSYYIEHGDTNFRNYTCTSGQEENGTYHLEFQSEDGSLTSSLTLKKNGDEYQFLSNVLE</sequence>
<dbReference type="Proteomes" id="UP001060164">
    <property type="component" value="Chromosome"/>
</dbReference>